<feature type="domain" description="ThuA-like" evidence="1">
    <location>
        <begin position="26"/>
        <end position="235"/>
    </location>
</feature>
<dbReference type="InterPro" id="IPR029010">
    <property type="entry name" value="ThuA-like"/>
</dbReference>
<name>A0A4R3VWF7_9SPHI</name>
<dbReference type="PANTHER" id="PTHR40469">
    <property type="entry name" value="SECRETED GLYCOSYL HYDROLASE"/>
    <property type="match status" value="1"/>
</dbReference>
<evidence type="ECO:0000313" key="2">
    <source>
        <dbReference type="EMBL" id="TCV19971.1"/>
    </source>
</evidence>
<dbReference type="Gene3D" id="3.40.50.880">
    <property type="match status" value="1"/>
</dbReference>
<evidence type="ECO:0000259" key="1">
    <source>
        <dbReference type="Pfam" id="PF06283"/>
    </source>
</evidence>
<accession>A0A4R3VWF7</accession>
<protein>
    <recommendedName>
        <fullName evidence="1">ThuA-like domain-containing protein</fullName>
    </recommendedName>
</protein>
<reference evidence="2 3" key="1">
    <citation type="submission" date="2019-03" db="EMBL/GenBank/DDBJ databases">
        <title>Genomic Encyclopedia of Type Strains, Phase IV (KMG-IV): sequencing the most valuable type-strain genomes for metagenomic binning, comparative biology and taxonomic classification.</title>
        <authorList>
            <person name="Goeker M."/>
        </authorList>
    </citation>
    <scope>NUCLEOTIDE SEQUENCE [LARGE SCALE GENOMIC DNA]</scope>
    <source>
        <strain evidence="2 3">DSM 22362</strain>
    </source>
</reference>
<dbReference type="Proteomes" id="UP000295197">
    <property type="component" value="Unassembled WGS sequence"/>
</dbReference>
<dbReference type="Pfam" id="PF06283">
    <property type="entry name" value="ThuA"/>
    <property type="match status" value="1"/>
</dbReference>
<sequence length="239" mass="27027">MTQRCSLLLFFLLMALISFGQASKSVLIFSKTAGFRHQSIPKGVATVSKLLAEHNINFVHTEDAIYFSADSLKNFDAVIFLNTTGDILNNQQKAAFKKFIQSGKGYVGIHAASDTEYNWPWYGALVGGYFSSHPAVQEAHMEVVNRTHPSTAHLPHTWIHRDEWYDFKDVKSGLHILMMLDETTYEGGKMGKFHPIAWFQSFDGGRSFYTGLGHTDESYDSELFQKHIIGGVHYVLRIK</sequence>
<proteinExistence type="predicted"/>
<comment type="caution">
    <text evidence="2">The sequence shown here is derived from an EMBL/GenBank/DDBJ whole genome shotgun (WGS) entry which is preliminary data.</text>
</comment>
<dbReference type="InterPro" id="IPR029062">
    <property type="entry name" value="Class_I_gatase-like"/>
</dbReference>
<dbReference type="AlphaFoldDB" id="A0A4R3VWF7"/>
<dbReference type="PANTHER" id="PTHR40469:SF2">
    <property type="entry name" value="GALACTOSE-BINDING DOMAIN-LIKE SUPERFAMILY PROTEIN"/>
    <property type="match status" value="1"/>
</dbReference>
<organism evidence="2 3">
    <name type="scientific">Sphingobacterium alimentarium</name>
    <dbReference type="NCBI Taxonomy" id="797292"/>
    <lineage>
        <taxon>Bacteria</taxon>
        <taxon>Pseudomonadati</taxon>
        <taxon>Bacteroidota</taxon>
        <taxon>Sphingobacteriia</taxon>
        <taxon>Sphingobacteriales</taxon>
        <taxon>Sphingobacteriaceae</taxon>
        <taxon>Sphingobacterium</taxon>
    </lineage>
</organism>
<dbReference type="SUPFAM" id="SSF52317">
    <property type="entry name" value="Class I glutamine amidotransferase-like"/>
    <property type="match status" value="1"/>
</dbReference>
<dbReference type="RefSeq" id="WP_132776425.1">
    <property type="nucleotide sequence ID" value="NZ_SMBZ01000003.1"/>
</dbReference>
<gene>
    <name evidence="2" type="ORF">EDC17_100370</name>
</gene>
<dbReference type="OrthoDB" id="9816308at2"/>
<evidence type="ECO:0000313" key="3">
    <source>
        <dbReference type="Proteomes" id="UP000295197"/>
    </source>
</evidence>
<dbReference type="EMBL" id="SMBZ01000003">
    <property type="protein sequence ID" value="TCV19971.1"/>
    <property type="molecule type" value="Genomic_DNA"/>
</dbReference>
<keyword evidence="3" id="KW-1185">Reference proteome</keyword>